<evidence type="ECO:0000313" key="2">
    <source>
        <dbReference type="EMBL" id="KAF3535641.1"/>
    </source>
</evidence>
<sequence>MVRMEPPPERKRRSEGLPPSDGRAPPHNNMAQEEPKTLQPHLSSLKTILSYCRAEERSTESPIHNRYAPLLSLCAG</sequence>
<proteinExistence type="predicted"/>
<dbReference type="Proteomes" id="UP000712600">
    <property type="component" value="Unassembled WGS sequence"/>
</dbReference>
<evidence type="ECO:0000256" key="1">
    <source>
        <dbReference type="SAM" id="MobiDB-lite"/>
    </source>
</evidence>
<comment type="caution">
    <text evidence="2">The sequence shown here is derived from an EMBL/GenBank/DDBJ whole genome shotgun (WGS) entry which is preliminary data.</text>
</comment>
<dbReference type="EMBL" id="QGKX02001290">
    <property type="protein sequence ID" value="KAF3535641.1"/>
    <property type="molecule type" value="Genomic_DNA"/>
</dbReference>
<organism evidence="2 3">
    <name type="scientific">Brassica cretica</name>
    <name type="common">Mustard</name>
    <dbReference type="NCBI Taxonomy" id="69181"/>
    <lineage>
        <taxon>Eukaryota</taxon>
        <taxon>Viridiplantae</taxon>
        <taxon>Streptophyta</taxon>
        <taxon>Embryophyta</taxon>
        <taxon>Tracheophyta</taxon>
        <taxon>Spermatophyta</taxon>
        <taxon>Magnoliopsida</taxon>
        <taxon>eudicotyledons</taxon>
        <taxon>Gunneridae</taxon>
        <taxon>Pentapetalae</taxon>
        <taxon>rosids</taxon>
        <taxon>malvids</taxon>
        <taxon>Brassicales</taxon>
        <taxon>Brassicaceae</taxon>
        <taxon>Brassiceae</taxon>
        <taxon>Brassica</taxon>
    </lineage>
</organism>
<feature type="compositionally biased region" description="Basic and acidic residues" evidence="1">
    <location>
        <begin position="1"/>
        <end position="15"/>
    </location>
</feature>
<dbReference type="AlphaFoldDB" id="A0A8S9Q401"/>
<gene>
    <name evidence="2" type="ORF">F2Q69_00019544</name>
</gene>
<name>A0A8S9Q401_BRACR</name>
<reference evidence="2" key="1">
    <citation type="submission" date="2019-12" db="EMBL/GenBank/DDBJ databases">
        <title>Genome sequencing and annotation of Brassica cretica.</title>
        <authorList>
            <person name="Studholme D.J."/>
            <person name="Sarris P."/>
        </authorList>
    </citation>
    <scope>NUCLEOTIDE SEQUENCE</scope>
    <source>
        <strain evidence="2">PFS-109/04</strain>
        <tissue evidence="2">Leaf</tissue>
    </source>
</reference>
<evidence type="ECO:0000313" key="3">
    <source>
        <dbReference type="Proteomes" id="UP000712600"/>
    </source>
</evidence>
<accession>A0A8S9Q401</accession>
<protein>
    <submittedName>
        <fullName evidence="2">Uncharacterized protein</fullName>
    </submittedName>
</protein>
<feature type="region of interest" description="Disordered" evidence="1">
    <location>
        <begin position="1"/>
        <end position="42"/>
    </location>
</feature>